<evidence type="ECO:0000256" key="1">
    <source>
        <dbReference type="SAM" id="MobiDB-lite"/>
    </source>
</evidence>
<protein>
    <submittedName>
        <fullName evidence="2">Uncharacterized protein</fullName>
    </submittedName>
</protein>
<reference evidence="2" key="1">
    <citation type="journal article" date="2008" name="Nature">
        <title>The amphioxus genome and the evolution of the chordate karyotype.</title>
        <authorList>
            <consortium name="US DOE Joint Genome Institute (JGI-PGF)"/>
            <person name="Putnam N.H."/>
            <person name="Butts T."/>
            <person name="Ferrier D.E.K."/>
            <person name="Furlong R.F."/>
            <person name="Hellsten U."/>
            <person name="Kawashima T."/>
            <person name="Robinson-Rechavi M."/>
            <person name="Shoguchi E."/>
            <person name="Terry A."/>
            <person name="Yu J.-K."/>
            <person name="Benito-Gutierrez E.L."/>
            <person name="Dubchak I."/>
            <person name="Garcia-Fernandez J."/>
            <person name="Gibson-Brown J.J."/>
            <person name="Grigoriev I.V."/>
            <person name="Horton A.C."/>
            <person name="de Jong P.J."/>
            <person name="Jurka J."/>
            <person name="Kapitonov V.V."/>
            <person name="Kohara Y."/>
            <person name="Kuroki Y."/>
            <person name="Lindquist E."/>
            <person name="Lucas S."/>
            <person name="Osoegawa K."/>
            <person name="Pennacchio L.A."/>
            <person name="Salamov A.A."/>
            <person name="Satou Y."/>
            <person name="Sauka-Spengler T."/>
            <person name="Schmutz J."/>
            <person name="Shin-I T."/>
            <person name="Toyoda A."/>
            <person name="Bronner-Fraser M."/>
            <person name="Fujiyama A."/>
            <person name="Holland L.Z."/>
            <person name="Holland P.W.H."/>
            <person name="Satoh N."/>
            <person name="Rokhsar D.S."/>
        </authorList>
    </citation>
    <scope>NUCLEOTIDE SEQUENCE [LARGE SCALE GENOMIC DNA]</scope>
    <source>
        <strain evidence="2">S238N-H82</strain>
        <tissue evidence="2">Testes</tissue>
    </source>
</reference>
<evidence type="ECO:0000313" key="2">
    <source>
        <dbReference type="EMBL" id="EEN44109.1"/>
    </source>
</evidence>
<proteinExistence type="predicted"/>
<accession>C3ZTK2</accession>
<gene>
    <name evidence="2" type="ORF">BRAFLDRAFT_87617</name>
</gene>
<dbReference type="AlphaFoldDB" id="C3ZTK2"/>
<feature type="region of interest" description="Disordered" evidence="1">
    <location>
        <begin position="355"/>
        <end position="391"/>
    </location>
</feature>
<sequence>MSTSISEQPQSVLDLLDIDEDVRFMESSDICFPNEGPLLPRHDSSTDYQQHHGYVKRGSASYITDSAAQKHTPRSSSVTSLHVGGEERKENHADSCVCNFIDESLSDLDWFLIEKHLIPCEICRTTLQRICDYGKESEDFKEIGDLENIKTRSKLQYQDNTTDSYESSGMESCDSECSCTMSSCTWESSTCSGYSGWEENQSNVFTITECSLCSSKFTASLPSMDPGASPVILPVADASAVTLPVTDASAVNLPVSVTSPIERVATWLQEHEKYIDVRPRPGLSEVLASLRLDSCPQWTIRPSGQPRTTAVMSDVTVKTKVSSEDLVLCGEGGESTIVPQYFMPNHMETHASEKPIMKTHSSEENYMETHSGEEPYMETHSGEEPYKETQS</sequence>
<dbReference type="EMBL" id="GG666678">
    <property type="protein sequence ID" value="EEN44109.1"/>
    <property type="molecule type" value="Genomic_DNA"/>
</dbReference>
<feature type="compositionally biased region" description="Basic and acidic residues" evidence="1">
    <location>
        <begin position="380"/>
        <end position="391"/>
    </location>
</feature>
<name>C3ZTK2_BRAFL</name>
<organism>
    <name type="scientific">Branchiostoma floridae</name>
    <name type="common">Florida lancelet</name>
    <name type="synonym">Amphioxus</name>
    <dbReference type="NCBI Taxonomy" id="7739"/>
    <lineage>
        <taxon>Eukaryota</taxon>
        <taxon>Metazoa</taxon>
        <taxon>Chordata</taxon>
        <taxon>Cephalochordata</taxon>
        <taxon>Leptocardii</taxon>
        <taxon>Amphioxiformes</taxon>
        <taxon>Branchiostomatidae</taxon>
        <taxon>Branchiostoma</taxon>
    </lineage>
</organism>
<feature type="non-terminal residue" evidence="2">
    <location>
        <position position="391"/>
    </location>
</feature>
<dbReference type="InParanoid" id="C3ZTK2"/>